<dbReference type="AlphaFoldDB" id="A0A4C1T168"/>
<name>A0A4C1T168_EUMVA</name>
<accession>A0A4C1T168</accession>
<reference evidence="2 3" key="1">
    <citation type="journal article" date="2019" name="Commun. Biol.">
        <title>The bagworm genome reveals a unique fibroin gene that provides high tensile strength.</title>
        <authorList>
            <person name="Kono N."/>
            <person name="Nakamura H."/>
            <person name="Ohtoshi R."/>
            <person name="Tomita M."/>
            <person name="Numata K."/>
            <person name="Arakawa K."/>
        </authorList>
    </citation>
    <scope>NUCLEOTIDE SEQUENCE [LARGE SCALE GENOMIC DNA]</scope>
</reference>
<dbReference type="Proteomes" id="UP000299102">
    <property type="component" value="Unassembled WGS sequence"/>
</dbReference>
<evidence type="ECO:0000256" key="1">
    <source>
        <dbReference type="SAM" id="MobiDB-lite"/>
    </source>
</evidence>
<proteinExistence type="predicted"/>
<dbReference type="EMBL" id="BGZK01000025">
    <property type="protein sequence ID" value="GBP07280.1"/>
    <property type="molecule type" value="Genomic_DNA"/>
</dbReference>
<comment type="caution">
    <text evidence="2">The sequence shown here is derived from an EMBL/GenBank/DDBJ whole genome shotgun (WGS) entry which is preliminary data.</text>
</comment>
<gene>
    <name evidence="2" type="ORF">EVAR_92150_1</name>
</gene>
<organism evidence="2 3">
    <name type="scientific">Eumeta variegata</name>
    <name type="common">Bagworm moth</name>
    <name type="synonym">Eumeta japonica</name>
    <dbReference type="NCBI Taxonomy" id="151549"/>
    <lineage>
        <taxon>Eukaryota</taxon>
        <taxon>Metazoa</taxon>
        <taxon>Ecdysozoa</taxon>
        <taxon>Arthropoda</taxon>
        <taxon>Hexapoda</taxon>
        <taxon>Insecta</taxon>
        <taxon>Pterygota</taxon>
        <taxon>Neoptera</taxon>
        <taxon>Endopterygota</taxon>
        <taxon>Lepidoptera</taxon>
        <taxon>Glossata</taxon>
        <taxon>Ditrysia</taxon>
        <taxon>Tineoidea</taxon>
        <taxon>Psychidae</taxon>
        <taxon>Oiketicinae</taxon>
        <taxon>Eumeta</taxon>
    </lineage>
</organism>
<protein>
    <submittedName>
        <fullName evidence="2">Uncharacterized protein</fullName>
    </submittedName>
</protein>
<feature type="region of interest" description="Disordered" evidence="1">
    <location>
        <begin position="1"/>
        <end position="28"/>
    </location>
</feature>
<evidence type="ECO:0000313" key="2">
    <source>
        <dbReference type="EMBL" id="GBP07280.1"/>
    </source>
</evidence>
<sequence length="138" mass="15856">MRQAHDAGRGGSRARSKCDVTRSSPVSSRDRFGLDVCYRLIVFERARIQHRHLVPRSQTTEHLPAIDCSARNRMSDREGVGYRKSYSIDETQQWKLLLHVCSSLCILPVELAHLRAELGHSMAVPHQRQRFPYSCISR</sequence>
<evidence type="ECO:0000313" key="3">
    <source>
        <dbReference type="Proteomes" id="UP000299102"/>
    </source>
</evidence>
<keyword evidence="3" id="KW-1185">Reference proteome</keyword>